<dbReference type="Pfam" id="PF04854">
    <property type="entry name" value="DUF624"/>
    <property type="match status" value="1"/>
</dbReference>
<evidence type="ECO:0000313" key="3">
    <source>
        <dbReference type="Proteomes" id="UP000190797"/>
    </source>
</evidence>
<dbReference type="KEGG" id="noa:BKM31_31025"/>
<name>A0A1V0A507_9ACTN</name>
<proteinExistence type="predicted"/>
<dbReference type="EMBL" id="CP017717">
    <property type="protein sequence ID" value="AQZ65290.1"/>
    <property type="molecule type" value="Genomic_DNA"/>
</dbReference>
<accession>A0A1V0A507</accession>
<organism evidence="2 3">
    <name type="scientific">[Actinomadura] parvosata subsp. kistnae</name>
    <dbReference type="NCBI Taxonomy" id="1909395"/>
    <lineage>
        <taxon>Bacteria</taxon>
        <taxon>Bacillati</taxon>
        <taxon>Actinomycetota</taxon>
        <taxon>Actinomycetes</taxon>
        <taxon>Streptosporangiales</taxon>
        <taxon>Streptosporangiaceae</taxon>
        <taxon>Nonomuraea</taxon>
    </lineage>
</organism>
<sequence>MSDVTASRKFGTGPLSRASALIYTLLVVELLVLLTAVPGLVVLVLLDRSAGNLPLMAACLLPAGPALSAALYALRHRSRELTELRPASAFWRGYRLNFGAALKVWVPWLAVLALVGMNLGNFSAAGVPGWWAALLVVLAAGGTLWVANALVITSLFAFRAVDVAKLAAYSLGRFPAATLANACLLIVAGGVTFFATEAALALLASVLTATLLWNSRAMITEVQERFTRQ</sequence>
<gene>
    <name evidence="2" type="ORF">BKM31_31025</name>
</gene>
<reference evidence="3" key="1">
    <citation type="journal article" date="2017" name="Med. Chem. Commun.">
        <title>Nonomuraea sp. ATCC 55076 harbours the largest actinomycete chromosome to date and the kistamicin biosynthetic gene cluster.</title>
        <authorList>
            <person name="Nazari B."/>
            <person name="Forneris C.C."/>
            <person name="Gibson M.I."/>
            <person name="Moon K."/>
            <person name="Schramma K.R."/>
            <person name="Seyedsayamdost M.R."/>
        </authorList>
    </citation>
    <scope>NUCLEOTIDE SEQUENCE [LARGE SCALE GENOMIC DNA]</scope>
    <source>
        <strain evidence="3">ATCC 55076</strain>
    </source>
</reference>
<keyword evidence="1" id="KW-0472">Membrane</keyword>
<dbReference type="InterPro" id="IPR006938">
    <property type="entry name" value="DUF624"/>
</dbReference>
<dbReference type="AlphaFoldDB" id="A0A1V0A507"/>
<feature type="transmembrane region" description="Helical" evidence="1">
    <location>
        <begin position="94"/>
        <end position="117"/>
    </location>
</feature>
<feature type="transmembrane region" description="Helical" evidence="1">
    <location>
        <begin position="170"/>
        <end position="194"/>
    </location>
</feature>
<keyword evidence="1" id="KW-1133">Transmembrane helix</keyword>
<keyword evidence="3" id="KW-1185">Reference proteome</keyword>
<dbReference type="Proteomes" id="UP000190797">
    <property type="component" value="Chromosome"/>
</dbReference>
<keyword evidence="1" id="KW-0812">Transmembrane</keyword>
<evidence type="ECO:0000256" key="1">
    <source>
        <dbReference type="SAM" id="Phobius"/>
    </source>
</evidence>
<evidence type="ECO:0008006" key="4">
    <source>
        <dbReference type="Google" id="ProtNLM"/>
    </source>
</evidence>
<evidence type="ECO:0000313" key="2">
    <source>
        <dbReference type="EMBL" id="AQZ65290.1"/>
    </source>
</evidence>
<feature type="transmembrane region" description="Helical" evidence="1">
    <location>
        <begin position="21"/>
        <end position="46"/>
    </location>
</feature>
<feature type="transmembrane region" description="Helical" evidence="1">
    <location>
        <begin position="52"/>
        <end position="74"/>
    </location>
</feature>
<protein>
    <recommendedName>
        <fullName evidence="4">DUF624 domain-containing protein</fullName>
    </recommendedName>
</protein>
<dbReference type="RefSeq" id="WP_080041540.1">
    <property type="nucleotide sequence ID" value="NZ_CP017717.1"/>
</dbReference>
<feature type="transmembrane region" description="Helical" evidence="1">
    <location>
        <begin position="129"/>
        <end position="158"/>
    </location>
</feature>
<feature type="transmembrane region" description="Helical" evidence="1">
    <location>
        <begin position="200"/>
        <end position="219"/>
    </location>
</feature>
<dbReference type="OrthoDB" id="4211860at2"/>
<dbReference type="STRING" id="1909395.BKM31_31025"/>